<reference evidence="1 2" key="1">
    <citation type="submission" date="2017-05" db="EMBL/GenBank/DDBJ databases">
        <title>High clonality and local adaptation shapes Vibrionaceae linages within an endangered oasis.</title>
        <authorList>
            <person name="Vazquez-Rosas-Landa M."/>
        </authorList>
    </citation>
    <scope>NUCLEOTIDE SEQUENCE [LARGE SCALE GENOMIC DNA]</scope>
    <source>
        <strain evidence="1 2">P46_P4S1P180</strain>
    </source>
</reference>
<dbReference type="AlphaFoldDB" id="A0A7X4WDK5"/>
<gene>
    <name evidence="1" type="ORF">CAG72_11850</name>
</gene>
<name>A0A7X4WDK5_9GAMM</name>
<dbReference type="Gene3D" id="3.40.630.30">
    <property type="match status" value="1"/>
</dbReference>
<dbReference type="RefSeq" id="WP_161445134.1">
    <property type="nucleotide sequence ID" value="NZ_WXWU01000029.1"/>
</dbReference>
<dbReference type="EMBL" id="WXWW01000174">
    <property type="protein sequence ID" value="NAW65910.1"/>
    <property type="molecule type" value="Genomic_DNA"/>
</dbReference>
<evidence type="ECO:0000313" key="2">
    <source>
        <dbReference type="Proteomes" id="UP000465712"/>
    </source>
</evidence>
<dbReference type="CDD" id="cd04301">
    <property type="entry name" value="NAT_SF"/>
    <property type="match status" value="1"/>
</dbReference>
<dbReference type="InterPro" id="IPR000182">
    <property type="entry name" value="GNAT_dom"/>
</dbReference>
<dbReference type="PANTHER" id="PTHR43415">
    <property type="entry name" value="SPERMIDINE N(1)-ACETYLTRANSFERASE"/>
    <property type="match status" value="1"/>
</dbReference>
<dbReference type="SUPFAM" id="SSF55729">
    <property type="entry name" value="Acyl-CoA N-acyltransferases (Nat)"/>
    <property type="match status" value="1"/>
</dbReference>
<comment type="caution">
    <text evidence="1">The sequence shown here is derived from an EMBL/GenBank/DDBJ whole genome shotgun (WGS) entry which is preliminary data.</text>
</comment>
<protein>
    <submittedName>
        <fullName evidence="1">GNAT family N-acetyltransferase</fullName>
    </submittedName>
</protein>
<dbReference type="OrthoDB" id="336415at2"/>
<evidence type="ECO:0000313" key="1">
    <source>
        <dbReference type="EMBL" id="NAW65910.1"/>
    </source>
</evidence>
<organism evidence="1 2">
    <name type="scientific">Photobacterium halotolerans</name>
    <dbReference type="NCBI Taxonomy" id="265726"/>
    <lineage>
        <taxon>Bacteria</taxon>
        <taxon>Pseudomonadati</taxon>
        <taxon>Pseudomonadota</taxon>
        <taxon>Gammaproteobacteria</taxon>
        <taxon>Vibrionales</taxon>
        <taxon>Vibrionaceae</taxon>
        <taxon>Photobacterium</taxon>
    </lineage>
</organism>
<dbReference type="Pfam" id="PF00583">
    <property type="entry name" value="Acetyltransf_1"/>
    <property type="match status" value="1"/>
</dbReference>
<dbReference type="GO" id="GO:0016747">
    <property type="term" value="F:acyltransferase activity, transferring groups other than amino-acyl groups"/>
    <property type="evidence" value="ECO:0007669"/>
    <property type="project" value="InterPro"/>
</dbReference>
<dbReference type="PROSITE" id="PS51186">
    <property type="entry name" value="GNAT"/>
    <property type="match status" value="1"/>
</dbReference>
<accession>A0A7X4WDK5</accession>
<dbReference type="Proteomes" id="UP000465712">
    <property type="component" value="Unassembled WGS sequence"/>
</dbReference>
<keyword evidence="1" id="KW-0808">Transferase</keyword>
<sequence length="172" mass="19361">MLIRKVALHDAEGLVVLFHLLDTETAFMLFEPGERQLTIEQQRKQLSEFVDSSQQTMFVAENEAGEVIGFIVGVGGKMNRIRHSLYCAIGIRKSAQGKGVGRQLMASLETWACHHAFHRMELTVMAHNAPARHLYKAAGFDEEGIKRDAMRVDGKYIDEIYMAKLLNANSLK</sequence>
<dbReference type="PANTHER" id="PTHR43415:SF3">
    <property type="entry name" value="GNAT-FAMILY ACETYLTRANSFERASE"/>
    <property type="match status" value="1"/>
</dbReference>
<dbReference type="InterPro" id="IPR016181">
    <property type="entry name" value="Acyl_CoA_acyltransferase"/>
</dbReference>
<proteinExistence type="predicted"/>